<dbReference type="Proteomes" id="UP001367676">
    <property type="component" value="Unassembled WGS sequence"/>
</dbReference>
<feature type="transmembrane region" description="Helical" evidence="6">
    <location>
        <begin position="193"/>
        <end position="212"/>
    </location>
</feature>
<evidence type="ECO:0000313" key="9">
    <source>
        <dbReference type="Proteomes" id="UP001367676"/>
    </source>
</evidence>
<keyword evidence="2 5" id="KW-0812">Transmembrane</keyword>
<dbReference type="InterPro" id="IPR050578">
    <property type="entry name" value="MARVEL-CKLF_proteins"/>
</dbReference>
<keyword evidence="9" id="KW-1185">Reference proteome</keyword>
<dbReference type="PANTHER" id="PTHR22776:SF102">
    <property type="entry name" value="RH30783P"/>
    <property type="match status" value="1"/>
</dbReference>
<name>A0AAN9U467_9HEMI</name>
<gene>
    <name evidence="8" type="ORF">V9T40_006024</name>
</gene>
<reference evidence="8 9" key="1">
    <citation type="submission" date="2024-03" db="EMBL/GenBank/DDBJ databases">
        <title>Adaptation during the transition from Ophiocordyceps entomopathogen to insect associate is accompanied by gene loss and intensified selection.</title>
        <authorList>
            <person name="Ward C.M."/>
            <person name="Onetto C.A."/>
            <person name="Borneman A.R."/>
        </authorList>
    </citation>
    <scope>NUCLEOTIDE SEQUENCE [LARGE SCALE GENOMIC DNA]</scope>
    <source>
        <strain evidence="8">AWRI1</strain>
        <tissue evidence="8">Single Adult Female</tissue>
    </source>
</reference>
<evidence type="ECO:0000259" key="7">
    <source>
        <dbReference type="PROSITE" id="PS51225"/>
    </source>
</evidence>
<comment type="caution">
    <text evidence="8">The sequence shown here is derived from an EMBL/GenBank/DDBJ whole genome shotgun (WGS) entry which is preliminary data.</text>
</comment>
<keyword evidence="3 6" id="KW-1133">Transmembrane helix</keyword>
<dbReference type="PANTHER" id="PTHR22776">
    <property type="entry name" value="MARVEL-CONTAINING POTENTIAL LIPID RAFT-ASSOCIATED PROTEIN"/>
    <property type="match status" value="1"/>
</dbReference>
<dbReference type="AlphaFoldDB" id="A0AAN9U467"/>
<evidence type="ECO:0000256" key="6">
    <source>
        <dbReference type="SAM" id="Phobius"/>
    </source>
</evidence>
<feature type="transmembrane region" description="Helical" evidence="6">
    <location>
        <begin position="157"/>
        <end position="186"/>
    </location>
</feature>
<evidence type="ECO:0000256" key="4">
    <source>
        <dbReference type="ARBA" id="ARBA00023136"/>
    </source>
</evidence>
<protein>
    <recommendedName>
        <fullName evidence="7">MARVEL domain-containing protein</fullName>
    </recommendedName>
</protein>
<sequence>MQREYCSSNRHVNSVSDLYISDEISVLLEEIQSLEPSSYRPEDIQDFEIAGSQTGGTGGRGRAASSIAELETPGDATTVHSWDSHANYKHHCHGSSPTQSVFSGVIVYCDDSQIKSFSGVIRVLLVITSLICLLCLCTSGTFRLNLFLLPLLGRIRFMMFVTIFSLLITCIFLFLDVTHIIFLFPFNWGRINAIVYVSISVLYLICSSLVVLQVYNFEDHYAWVPKSTRTQLLFTAVFGYLCSLEALLLALLTRCDEGQYRPVNDDPSSITLQERKVIRYSPSPCPSLQPAVVTPHWMPQDNYPSSSLKMRDSVLA</sequence>
<evidence type="ECO:0000256" key="2">
    <source>
        <dbReference type="ARBA" id="ARBA00022692"/>
    </source>
</evidence>
<proteinExistence type="predicted"/>
<evidence type="ECO:0000256" key="1">
    <source>
        <dbReference type="ARBA" id="ARBA00004141"/>
    </source>
</evidence>
<dbReference type="InterPro" id="IPR008253">
    <property type="entry name" value="Marvel"/>
</dbReference>
<accession>A0AAN9U467</accession>
<evidence type="ECO:0000313" key="8">
    <source>
        <dbReference type="EMBL" id="KAK7604838.1"/>
    </source>
</evidence>
<keyword evidence="4 5" id="KW-0472">Membrane</keyword>
<comment type="subcellular location">
    <subcellularLocation>
        <location evidence="1">Membrane</location>
        <topology evidence="1">Multi-pass membrane protein</topology>
    </subcellularLocation>
</comment>
<dbReference type="EMBL" id="JBBCAQ010000003">
    <property type="protein sequence ID" value="KAK7604838.1"/>
    <property type="molecule type" value="Genomic_DNA"/>
</dbReference>
<organism evidence="8 9">
    <name type="scientific">Parthenolecanium corni</name>
    <dbReference type="NCBI Taxonomy" id="536013"/>
    <lineage>
        <taxon>Eukaryota</taxon>
        <taxon>Metazoa</taxon>
        <taxon>Ecdysozoa</taxon>
        <taxon>Arthropoda</taxon>
        <taxon>Hexapoda</taxon>
        <taxon>Insecta</taxon>
        <taxon>Pterygota</taxon>
        <taxon>Neoptera</taxon>
        <taxon>Paraneoptera</taxon>
        <taxon>Hemiptera</taxon>
        <taxon>Sternorrhyncha</taxon>
        <taxon>Coccoidea</taxon>
        <taxon>Coccidae</taxon>
        <taxon>Parthenolecanium</taxon>
    </lineage>
</organism>
<feature type="transmembrane region" description="Helical" evidence="6">
    <location>
        <begin position="232"/>
        <end position="252"/>
    </location>
</feature>
<feature type="domain" description="MARVEL" evidence="7">
    <location>
        <begin position="113"/>
        <end position="254"/>
    </location>
</feature>
<dbReference type="GO" id="GO:0016020">
    <property type="term" value="C:membrane"/>
    <property type="evidence" value="ECO:0007669"/>
    <property type="project" value="UniProtKB-SubCell"/>
</dbReference>
<dbReference type="PROSITE" id="PS51225">
    <property type="entry name" value="MARVEL"/>
    <property type="match status" value="1"/>
</dbReference>
<evidence type="ECO:0000256" key="5">
    <source>
        <dbReference type="PROSITE-ProRule" id="PRU00581"/>
    </source>
</evidence>
<feature type="transmembrane region" description="Helical" evidence="6">
    <location>
        <begin position="123"/>
        <end position="145"/>
    </location>
</feature>
<evidence type="ECO:0000256" key="3">
    <source>
        <dbReference type="ARBA" id="ARBA00022989"/>
    </source>
</evidence>